<evidence type="ECO:0000313" key="1">
    <source>
        <dbReference type="EMBL" id="KAJ0171920.1"/>
    </source>
</evidence>
<accession>A0ACC1CK02</accession>
<protein>
    <submittedName>
        <fullName evidence="1">Uncharacterized protein</fullName>
    </submittedName>
</protein>
<dbReference type="EMBL" id="CM034409">
    <property type="protein sequence ID" value="KAJ0171920.1"/>
    <property type="molecule type" value="Genomic_DNA"/>
</dbReference>
<evidence type="ECO:0000313" key="2">
    <source>
        <dbReference type="Proteomes" id="UP000824533"/>
    </source>
</evidence>
<dbReference type="Proteomes" id="UP000824533">
    <property type="component" value="Linkage Group LG23"/>
</dbReference>
<reference evidence="1 2" key="1">
    <citation type="journal article" date="2021" name="Front. Genet.">
        <title>Chromosome-Level Genome Assembly Reveals Significant Gene Expansion in the Toll and IMD Signaling Pathways of Dendrolimus kikuchii.</title>
        <authorList>
            <person name="Zhou J."/>
            <person name="Wu P."/>
            <person name="Xiong Z."/>
            <person name="Liu N."/>
            <person name="Zhao N."/>
            <person name="Ji M."/>
            <person name="Qiu Y."/>
            <person name="Yang B."/>
        </authorList>
    </citation>
    <scope>NUCLEOTIDE SEQUENCE [LARGE SCALE GENOMIC DNA]</scope>
    <source>
        <strain evidence="1">Ann1</strain>
    </source>
</reference>
<sequence>MEGNAEYEKKIALLKTKVQSFPDFPKEGILFWDIFSAIADGESCRLLQSLLTEVVQAKFPEVEAIVGLEARGFLFSFSLAAELGVACIPVRKKGKLPGDVLSYEYDLEYGSDTLQIQKGTICPGLKCLIVDDLMATGGSITATSQLLKRCGAQVIGCLVVMELLSLNGRNNIPDNISVHSLIKYD</sequence>
<keyword evidence="2" id="KW-1185">Reference proteome</keyword>
<organism evidence="1 2">
    <name type="scientific">Dendrolimus kikuchii</name>
    <dbReference type="NCBI Taxonomy" id="765133"/>
    <lineage>
        <taxon>Eukaryota</taxon>
        <taxon>Metazoa</taxon>
        <taxon>Ecdysozoa</taxon>
        <taxon>Arthropoda</taxon>
        <taxon>Hexapoda</taxon>
        <taxon>Insecta</taxon>
        <taxon>Pterygota</taxon>
        <taxon>Neoptera</taxon>
        <taxon>Endopterygota</taxon>
        <taxon>Lepidoptera</taxon>
        <taxon>Glossata</taxon>
        <taxon>Ditrysia</taxon>
        <taxon>Bombycoidea</taxon>
        <taxon>Lasiocampidae</taxon>
        <taxon>Dendrolimus</taxon>
    </lineage>
</organism>
<comment type="caution">
    <text evidence="1">The sequence shown here is derived from an EMBL/GenBank/DDBJ whole genome shotgun (WGS) entry which is preliminary data.</text>
</comment>
<proteinExistence type="predicted"/>
<name>A0ACC1CK02_9NEOP</name>
<gene>
    <name evidence="1" type="ORF">K1T71_012683</name>
</gene>